<reference evidence="2 3" key="1">
    <citation type="journal article" date="2013" name="Appl. Environ. Microbiol.">
        <title>The genome of the alga-associated marine flavobacterium Formosa agariphila KMM 3901T reveals a broad potential for degradation of algal polysaccharides.</title>
        <authorList>
            <person name="Mann A.J."/>
            <person name="Hahnke R.L."/>
            <person name="Huang S."/>
            <person name="Werner J."/>
            <person name="Xing P."/>
            <person name="Barbeyron T."/>
            <person name="Huettel B."/>
            <person name="Stueber K."/>
            <person name="Reinhardt R."/>
            <person name="Harder J."/>
            <person name="Gloeckner F.O."/>
            <person name="Amann R.I."/>
            <person name="Teeling H."/>
        </authorList>
    </citation>
    <scope>NUCLEOTIDE SEQUENCE [LARGE SCALE GENOMIC DNA]</scope>
    <source>
        <strain evidence="3">DSM 15362 / KCTC 12365 / LMG 23005 / KMM 3901</strain>
    </source>
</reference>
<dbReference type="EMBL" id="HG315671">
    <property type="protein sequence ID" value="CDF79307.1"/>
    <property type="molecule type" value="Genomic_DNA"/>
</dbReference>
<feature type="transmembrane region" description="Helical" evidence="1">
    <location>
        <begin position="7"/>
        <end position="27"/>
    </location>
</feature>
<dbReference type="AlphaFoldDB" id="T2KKA7"/>
<dbReference type="eggNOG" id="ENOG502ZNK0">
    <property type="taxonomic scope" value="Bacteria"/>
</dbReference>
<protein>
    <submittedName>
        <fullName evidence="2">Uncharacterized protein</fullName>
    </submittedName>
</protein>
<proteinExistence type="predicted"/>
<name>T2KKA7_FORAG</name>
<gene>
    <name evidence="2" type="ORF">BN863_15950</name>
</gene>
<keyword evidence="1" id="KW-0472">Membrane</keyword>
<accession>T2KKA7</accession>
<keyword evidence="3" id="KW-1185">Reference proteome</keyword>
<sequence>MNYNIKTGIIISTILILLSMLSLQYKIVGAQTVIDVFIMSAFIVNLSLIYKIFQKQNKTEK</sequence>
<dbReference type="PATRIC" id="fig|1347342.6.peg.1601"/>
<dbReference type="Proteomes" id="UP000016160">
    <property type="component" value="Chromosome"/>
</dbReference>
<dbReference type="HOGENOM" id="CLU_2915795_0_0_10"/>
<evidence type="ECO:0000313" key="2">
    <source>
        <dbReference type="EMBL" id="CDF79307.1"/>
    </source>
</evidence>
<evidence type="ECO:0000313" key="3">
    <source>
        <dbReference type="Proteomes" id="UP000016160"/>
    </source>
</evidence>
<keyword evidence="1" id="KW-1133">Transmembrane helix</keyword>
<organism evidence="2 3">
    <name type="scientific">Formosa agariphila (strain DSM 15362 / KCTC 12365 / LMG 23005 / KMM 3901 / M-2Alg 35-1)</name>
    <dbReference type="NCBI Taxonomy" id="1347342"/>
    <lineage>
        <taxon>Bacteria</taxon>
        <taxon>Pseudomonadati</taxon>
        <taxon>Bacteroidota</taxon>
        <taxon>Flavobacteriia</taxon>
        <taxon>Flavobacteriales</taxon>
        <taxon>Flavobacteriaceae</taxon>
        <taxon>Formosa</taxon>
    </lineage>
</organism>
<evidence type="ECO:0000256" key="1">
    <source>
        <dbReference type="SAM" id="Phobius"/>
    </source>
</evidence>
<keyword evidence="1" id="KW-0812">Transmembrane</keyword>
<feature type="transmembrane region" description="Helical" evidence="1">
    <location>
        <begin position="33"/>
        <end position="53"/>
    </location>
</feature>